<accession>N6WWQ8</accession>
<evidence type="ECO:0000259" key="1">
    <source>
        <dbReference type="SMART" id="SM00226"/>
    </source>
</evidence>
<dbReference type="Proteomes" id="UP000013165">
    <property type="component" value="Unassembled WGS sequence"/>
</dbReference>
<proteinExistence type="predicted"/>
<evidence type="ECO:0000313" key="3">
    <source>
        <dbReference type="Proteomes" id="UP000013165"/>
    </source>
</evidence>
<sequence length="107" mass="12105">MKLLFVCSENRLRSPTAEAVFSSYPDIQALSAGISPEANRSVSTDLIEWADVILVMDAFQREWLMNGFALQLENKEVVSLDIPDRFPFMDQELVTLLEERVGKAVKL</sequence>
<dbReference type="STRING" id="626887.J057_17570"/>
<dbReference type="AlphaFoldDB" id="N6WWQ8"/>
<keyword evidence="3" id="KW-1185">Reference proteome</keyword>
<reference evidence="2 3" key="1">
    <citation type="journal article" date="2013" name="Genome Announc.">
        <title>Genome Sequence of the Polycyclic Aromatic Hydrocarbon-Degrading Bacterium Strain Marinobacter nanhaiticus D15-8WT.</title>
        <authorList>
            <person name="Cui Z."/>
            <person name="Gao W."/>
            <person name="Li Q."/>
            <person name="Xu G."/>
            <person name="Zheng L."/>
        </authorList>
    </citation>
    <scope>NUCLEOTIDE SEQUENCE [LARGE SCALE GENOMIC DNA]</scope>
    <source>
        <strain evidence="2 3">D15-8W</strain>
    </source>
</reference>
<comment type="caution">
    <text evidence="2">The sequence shown here is derived from an EMBL/GenBank/DDBJ whole genome shotgun (WGS) entry which is preliminary data.</text>
</comment>
<gene>
    <name evidence="2" type="ORF">J057_17570</name>
</gene>
<name>N6WWQ8_9GAMM</name>
<dbReference type="HOGENOM" id="CLU_144002_0_0_6"/>
<evidence type="ECO:0000313" key="2">
    <source>
        <dbReference type="EMBL" id="ENO13228.1"/>
    </source>
</evidence>
<dbReference type="PATRIC" id="fig|626887.3.peg.3511"/>
<dbReference type="PIRSF" id="PIRSF029416">
    <property type="entry name" value="UCP029416_PTP"/>
    <property type="match status" value="1"/>
</dbReference>
<protein>
    <submittedName>
        <fullName evidence="2">Phosphotyrosine protein phosphatase</fullName>
    </submittedName>
</protein>
<dbReference type="InterPro" id="IPR016919">
    <property type="entry name" value="UCP029416_PTP"/>
</dbReference>
<organism evidence="2 3">
    <name type="scientific">Marinobacter nanhaiticus D15-8W</name>
    <dbReference type="NCBI Taxonomy" id="626887"/>
    <lineage>
        <taxon>Bacteria</taxon>
        <taxon>Pseudomonadati</taxon>
        <taxon>Pseudomonadota</taxon>
        <taxon>Gammaproteobacteria</taxon>
        <taxon>Pseudomonadales</taxon>
        <taxon>Marinobacteraceae</taxon>
        <taxon>Marinobacter</taxon>
    </lineage>
</organism>
<feature type="domain" description="Phosphotyrosine protein phosphatase I" evidence="1">
    <location>
        <begin position="1"/>
        <end position="107"/>
    </location>
</feature>
<dbReference type="EMBL" id="APLQ01000014">
    <property type="protein sequence ID" value="ENO13228.1"/>
    <property type="molecule type" value="Genomic_DNA"/>
</dbReference>
<dbReference type="eggNOG" id="COG4551">
    <property type="taxonomic scope" value="Bacteria"/>
</dbReference>
<dbReference type="InterPro" id="IPR036196">
    <property type="entry name" value="Ptyr_pPase_sf"/>
</dbReference>
<dbReference type="SUPFAM" id="SSF52788">
    <property type="entry name" value="Phosphotyrosine protein phosphatases I"/>
    <property type="match status" value="1"/>
</dbReference>
<dbReference type="InterPro" id="IPR023485">
    <property type="entry name" value="Ptyr_pPase"/>
</dbReference>
<dbReference type="SMART" id="SM00226">
    <property type="entry name" value="LMWPc"/>
    <property type="match status" value="1"/>
</dbReference>
<dbReference type="Gene3D" id="3.40.50.2300">
    <property type="match status" value="1"/>
</dbReference>
<dbReference type="OrthoDB" id="7210484at2"/>
<dbReference type="RefSeq" id="WP_004581453.1">
    <property type="nucleotide sequence ID" value="NZ_AP028878.1"/>
</dbReference>